<dbReference type="CDD" id="cd00293">
    <property type="entry name" value="USP-like"/>
    <property type="match status" value="1"/>
</dbReference>
<proteinExistence type="inferred from homology"/>
<dbReference type="PANTHER" id="PTHR46268:SF6">
    <property type="entry name" value="UNIVERSAL STRESS PROTEIN UP12"/>
    <property type="match status" value="1"/>
</dbReference>
<dbReference type="InterPro" id="IPR014729">
    <property type="entry name" value="Rossmann-like_a/b/a_fold"/>
</dbReference>
<keyword evidence="4" id="KW-1185">Reference proteome</keyword>
<dbReference type="PANTHER" id="PTHR46268">
    <property type="entry name" value="STRESS RESPONSE PROTEIN NHAX"/>
    <property type="match status" value="1"/>
</dbReference>
<dbReference type="SUPFAM" id="SSF52402">
    <property type="entry name" value="Adenine nucleotide alpha hydrolases-like"/>
    <property type="match status" value="1"/>
</dbReference>
<evidence type="ECO:0000313" key="3">
    <source>
        <dbReference type="EMBL" id="KRN88987.1"/>
    </source>
</evidence>
<dbReference type="PIRSF" id="PIRSF006276">
    <property type="entry name" value="UspA"/>
    <property type="match status" value="1"/>
</dbReference>
<organism evidence="3 4">
    <name type="scientific">Ligilactobacillus ceti DSM 22408</name>
    <dbReference type="NCBI Taxonomy" id="1122146"/>
    <lineage>
        <taxon>Bacteria</taxon>
        <taxon>Bacillati</taxon>
        <taxon>Bacillota</taxon>
        <taxon>Bacilli</taxon>
        <taxon>Lactobacillales</taxon>
        <taxon>Lactobacillaceae</taxon>
        <taxon>Ligilactobacillus</taxon>
    </lineage>
</organism>
<dbReference type="STRING" id="1122146.IV53_GL000959"/>
<dbReference type="eggNOG" id="COG0589">
    <property type="taxonomic scope" value="Bacteria"/>
</dbReference>
<reference evidence="3 4" key="1">
    <citation type="journal article" date="2015" name="Genome Announc.">
        <title>Expanding the biotechnology potential of lactobacilli through comparative genomics of 213 strains and associated genera.</title>
        <authorList>
            <person name="Sun Z."/>
            <person name="Harris H.M."/>
            <person name="McCann A."/>
            <person name="Guo C."/>
            <person name="Argimon S."/>
            <person name="Zhang W."/>
            <person name="Yang X."/>
            <person name="Jeffery I.B."/>
            <person name="Cooney J.C."/>
            <person name="Kagawa T.F."/>
            <person name="Liu W."/>
            <person name="Song Y."/>
            <person name="Salvetti E."/>
            <person name="Wrobel A."/>
            <person name="Rasinkangas P."/>
            <person name="Parkhill J."/>
            <person name="Rea M.C."/>
            <person name="O'Sullivan O."/>
            <person name="Ritari J."/>
            <person name="Douillard F.P."/>
            <person name="Paul Ross R."/>
            <person name="Yang R."/>
            <person name="Briner A.E."/>
            <person name="Felis G.E."/>
            <person name="de Vos W.M."/>
            <person name="Barrangou R."/>
            <person name="Klaenhammer T.R."/>
            <person name="Caufield P.W."/>
            <person name="Cui Y."/>
            <person name="Zhang H."/>
            <person name="O'Toole P.W."/>
        </authorList>
    </citation>
    <scope>NUCLEOTIDE SEQUENCE [LARGE SCALE GENOMIC DNA]</scope>
    <source>
        <strain evidence="3 4">DSM 22408</strain>
    </source>
</reference>
<dbReference type="PATRIC" id="fig|1122146.4.peg.994"/>
<dbReference type="InterPro" id="IPR006015">
    <property type="entry name" value="Universal_stress_UspA"/>
</dbReference>
<protein>
    <submittedName>
        <fullName evidence="3">Universal stress protein UspA</fullName>
    </submittedName>
</protein>
<dbReference type="Gene3D" id="3.40.50.620">
    <property type="entry name" value="HUPs"/>
    <property type="match status" value="1"/>
</dbReference>
<evidence type="ECO:0000313" key="4">
    <source>
        <dbReference type="Proteomes" id="UP000051500"/>
    </source>
</evidence>
<name>A0A0R2KIH6_9LACO</name>
<dbReference type="Pfam" id="PF00582">
    <property type="entry name" value="Usp"/>
    <property type="match status" value="1"/>
</dbReference>
<accession>A0A0R2KIH6</accession>
<dbReference type="InterPro" id="IPR006016">
    <property type="entry name" value="UspA"/>
</dbReference>
<comment type="caution">
    <text evidence="3">The sequence shown here is derived from an EMBL/GenBank/DDBJ whole genome shotgun (WGS) entry which is preliminary data.</text>
</comment>
<feature type="domain" description="UspA" evidence="2">
    <location>
        <begin position="8"/>
        <end position="149"/>
    </location>
</feature>
<evidence type="ECO:0000259" key="2">
    <source>
        <dbReference type="Pfam" id="PF00582"/>
    </source>
</evidence>
<sequence length="169" mass="18800">MIFMLQKYQNILVPVDGSYEAELAFKKAIAVAQRNGSDTTLHLVHIVDTRAFQNISSFDTEMVEQVTETARQTMEGYVKEAKEIGMTNITYSIEYGAPKVLIAKEIPEQQKTDLIVIGATGLNAVERLLIGSVTEYVTRTATCDVLVVRTDLDNKLALTKEQKKAAKKD</sequence>
<evidence type="ECO:0000256" key="1">
    <source>
        <dbReference type="ARBA" id="ARBA00008791"/>
    </source>
</evidence>
<dbReference type="EMBL" id="JQBZ01000025">
    <property type="protein sequence ID" value="KRN88987.1"/>
    <property type="molecule type" value="Genomic_DNA"/>
</dbReference>
<comment type="similarity">
    <text evidence="1">Belongs to the universal stress protein A family.</text>
</comment>
<dbReference type="AlphaFoldDB" id="A0A0R2KIH6"/>
<gene>
    <name evidence="3" type="ORF">IV53_GL000959</name>
</gene>
<dbReference type="PRINTS" id="PR01438">
    <property type="entry name" value="UNVRSLSTRESS"/>
</dbReference>
<dbReference type="Proteomes" id="UP000051500">
    <property type="component" value="Unassembled WGS sequence"/>
</dbReference>